<accession>A0A803QRF5</accession>
<dbReference type="EnsemblPlants" id="evm.model.ctgX10.8">
    <property type="protein sequence ID" value="cds.evm.model.ctgX10.8"/>
    <property type="gene ID" value="evm.TU.ctgX10.8"/>
</dbReference>
<protein>
    <submittedName>
        <fullName evidence="1">Uncharacterized protein</fullName>
    </submittedName>
</protein>
<reference evidence="1" key="1">
    <citation type="submission" date="2021-03" db="UniProtKB">
        <authorList>
            <consortium name="EnsemblPlants"/>
        </authorList>
    </citation>
    <scope>IDENTIFICATION</scope>
</reference>
<name>A0A803QRF5_CANSA</name>
<sequence length="86" mass="9923">DIVDVPIEKAISEESFEDINFSGEEVPVIVKEEVEQTVKDDFDATALERFQDSGEKVIGPFTIKKVYSNQMYEFFRYTFSCADDPR</sequence>
<proteinExistence type="predicted"/>
<dbReference type="AlphaFoldDB" id="A0A803QRF5"/>
<evidence type="ECO:0000313" key="2">
    <source>
        <dbReference type="Proteomes" id="UP000596661"/>
    </source>
</evidence>
<evidence type="ECO:0000313" key="1">
    <source>
        <dbReference type="EnsemblPlants" id="cds.evm.model.ctgX10.8"/>
    </source>
</evidence>
<dbReference type="Gramene" id="evm.model.ctgX10.8">
    <property type="protein sequence ID" value="cds.evm.model.ctgX10.8"/>
    <property type="gene ID" value="evm.TU.ctgX10.8"/>
</dbReference>
<keyword evidence="2" id="KW-1185">Reference proteome</keyword>
<dbReference type="Proteomes" id="UP000596661">
    <property type="component" value="Unassembled WGS sequence"/>
</dbReference>
<organism evidence="1 2">
    <name type="scientific">Cannabis sativa</name>
    <name type="common">Hemp</name>
    <name type="synonym">Marijuana</name>
    <dbReference type="NCBI Taxonomy" id="3483"/>
    <lineage>
        <taxon>Eukaryota</taxon>
        <taxon>Viridiplantae</taxon>
        <taxon>Streptophyta</taxon>
        <taxon>Embryophyta</taxon>
        <taxon>Tracheophyta</taxon>
        <taxon>Spermatophyta</taxon>
        <taxon>Magnoliopsida</taxon>
        <taxon>eudicotyledons</taxon>
        <taxon>Gunneridae</taxon>
        <taxon>Pentapetalae</taxon>
        <taxon>rosids</taxon>
        <taxon>fabids</taxon>
        <taxon>Rosales</taxon>
        <taxon>Cannabaceae</taxon>
        <taxon>Cannabis</taxon>
    </lineage>
</organism>